<organism evidence="2 3">
    <name type="scientific">Streptomyces flavofungini</name>
    <dbReference type="NCBI Taxonomy" id="68200"/>
    <lineage>
        <taxon>Bacteria</taxon>
        <taxon>Bacillati</taxon>
        <taxon>Actinomycetota</taxon>
        <taxon>Actinomycetes</taxon>
        <taxon>Kitasatosporales</taxon>
        <taxon>Streptomycetaceae</taxon>
        <taxon>Streptomyces</taxon>
    </lineage>
</organism>
<evidence type="ECO:0000313" key="3">
    <source>
        <dbReference type="Proteomes" id="UP000634780"/>
    </source>
</evidence>
<proteinExistence type="predicted"/>
<reference evidence="2 3" key="1">
    <citation type="submission" date="2020-12" db="EMBL/GenBank/DDBJ databases">
        <title>Streptomyces typhae sp. nov., a novel endophytic actinomycete isolated from the root of cattail pollen (Typha angustifolia L.).</title>
        <authorList>
            <person name="Peng C."/>
            <person name="Liu C."/>
        </authorList>
    </citation>
    <scope>NUCLEOTIDE SEQUENCE [LARGE SCALE GENOMIC DNA]</scope>
    <source>
        <strain evidence="2 3">JCM 4753</strain>
    </source>
</reference>
<evidence type="ECO:0000256" key="1">
    <source>
        <dbReference type="SAM" id="MobiDB-lite"/>
    </source>
</evidence>
<feature type="region of interest" description="Disordered" evidence="1">
    <location>
        <begin position="39"/>
        <end position="59"/>
    </location>
</feature>
<accession>A0ABS0WXM4</accession>
<feature type="compositionally biased region" description="Gly residues" evidence="1">
    <location>
        <begin position="39"/>
        <end position="56"/>
    </location>
</feature>
<comment type="caution">
    <text evidence="2">The sequence shown here is derived from an EMBL/GenBank/DDBJ whole genome shotgun (WGS) entry which is preliminary data.</text>
</comment>
<dbReference type="Proteomes" id="UP000634780">
    <property type="component" value="Unassembled WGS sequence"/>
</dbReference>
<name>A0ABS0WXM4_9ACTN</name>
<dbReference type="EMBL" id="JAEKOZ010000001">
    <property type="protein sequence ID" value="MBJ3805656.1"/>
    <property type="molecule type" value="Genomic_DNA"/>
</dbReference>
<sequence length="197" mass="20806">MTEVFLRRLTRWQAEQQRESIANVYVECYGPGGTGGFGVTGRSGGSGGPGGSGEPGGADRKAFLERFERHVQEPDFDMVTADSGAVLAGCLYGFRAARGSALLESLRDVLPADAAGRAGAGRLFVLTELMVLPDYRLEGVATRLRDLLLSRHVTDVVVAAVPPGGGVAHEVLRAWSYTKLGAFGSPQKEAWLRAGAG</sequence>
<evidence type="ECO:0000313" key="2">
    <source>
        <dbReference type="EMBL" id="MBJ3805656.1"/>
    </source>
</evidence>
<protein>
    <recommendedName>
        <fullName evidence="4">N-acetyltransferase domain-containing protein</fullName>
    </recommendedName>
</protein>
<keyword evidence="3" id="KW-1185">Reference proteome</keyword>
<dbReference type="RefSeq" id="WP_190117967.1">
    <property type="nucleotide sequence ID" value="NZ_BMVR01000009.1"/>
</dbReference>
<evidence type="ECO:0008006" key="4">
    <source>
        <dbReference type="Google" id="ProtNLM"/>
    </source>
</evidence>
<gene>
    <name evidence="2" type="ORF">JGB26_00700</name>
</gene>